<dbReference type="Proteomes" id="UP000267585">
    <property type="component" value="Unassembled WGS sequence"/>
</dbReference>
<dbReference type="PANTHER" id="PTHR22916:SF64">
    <property type="entry name" value="TRANSFERASE, PUTATIVE-RELATED"/>
    <property type="match status" value="1"/>
</dbReference>
<gene>
    <name evidence="3" type="ORF">EHW67_15760</name>
</gene>
<evidence type="ECO:0000313" key="3">
    <source>
        <dbReference type="EMBL" id="RTE52525.1"/>
    </source>
</evidence>
<dbReference type="RefSeq" id="WP_126163349.1">
    <property type="nucleotide sequence ID" value="NZ_RQPJ01000019.1"/>
</dbReference>
<organism evidence="3 4">
    <name type="scientific">Arenibacter aquaticus</name>
    <dbReference type="NCBI Taxonomy" id="2489054"/>
    <lineage>
        <taxon>Bacteria</taxon>
        <taxon>Pseudomonadati</taxon>
        <taxon>Bacteroidota</taxon>
        <taxon>Flavobacteriia</taxon>
        <taxon>Flavobacteriales</taxon>
        <taxon>Flavobacteriaceae</taxon>
        <taxon>Arenibacter</taxon>
    </lineage>
</organism>
<feature type="domain" description="Glycosyltransferase 2-like" evidence="2">
    <location>
        <begin position="6"/>
        <end position="128"/>
    </location>
</feature>
<proteinExistence type="predicted"/>
<dbReference type="InterPro" id="IPR001173">
    <property type="entry name" value="Glyco_trans_2-like"/>
</dbReference>
<keyword evidence="1" id="KW-0812">Transmembrane</keyword>
<dbReference type="Gene3D" id="3.90.550.10">
    <property type="entry name" value="Spore Coat Polysaccharide Biosynthesis Protein SpsA, Chain A"/>
    <property type="match status" value="1"/>
</dbReference>
<dbReference type="SUPFAM" id="SSF53448">
    <property type="entry name" value="Nucleotide-diphospho-sugar transferases"/>
    <property type="match status" value="1"/>
</dbReference>
<keyword evidence="3" id="KW-0808">Transferase</keyword>
<keyword evidence="1" id="KW-0472">Membrane</keyword>
<evidence type="ECO:0000259" key="2">
    <source>
        <dbReference type="Pfam" id="PF00535"/>
    </source>
</evidence>
<keyword evidence="4" id="KW-1185">Reference proteome</keyword>
<feature type="transmembrane region" description="Helical" evidence="1">
    <location>
        <begin position="290"/>
        <end position="310"/>
    </location>
</feature>
<dbReference type="InterPro" id="IPR029044">
    <property type="entry name" value="Nucleotide-diphossugar_trans"/>
</dbReference>
<keyword evidence="1" id="KW-1133">Transmembrane helix</keyword>
<dbReference type="OrthoDB" id="9813550at2"/>
<sequence>MSLSFSFIVPVYNRPNEVDELLSSLSEQDYQKPFEVVIVEDGSTESSESVVEKFKDKLAITYLKKKNSGPGDSRNYGMERAKGNYYIVLDSDCIIPSQYLSVVERSLNDDYVDCYGGPDAAHQSFSTVQKAIDYAMTSVLTTGGIRGNKAAVGKFQPRSFNMGISKAVFQKTGGYGNIHPGEDPDLTFRIWEAGYDTKLIAEAFVYHKRRINWNKFYLQVKKFGMVRPILNKWHPGTAKLTYWFPTLFSFGLLVAIGLLVLGVTWPLYFYALYFGVLFVHSYWTNKSIKVAFLSLVAVVIQFLGYGYGFLKNTLLLLFSKKAPKELFPKLFFKTK</sequence>
<comment type="caution">
    <text evidence="3">The sequence shown here is derived from an EMBL/GenBank/DDBJ whole genome shotgun (WGS) entry which is preliminary data.</text>
</comment>
<protein>
    <submittedName>
        <fullName evidence="3">Glycosyltransferase</fullName>
    </submittedName>
</protein>
<dbReference type="AlphaFoldDB" id="A0A430K0L8"/>
<dbReference type="Pfam" id="PF00535">
    <property type="entry name" value="Glycos_transf_2"/>
    <property type="match status" value="1"/>
</dbReference>
<dbReference type="PANTHER" id="PTHR22916">
    <property type="entry name" value="GLYCOSYLTRANSFERASE"/>
    <property type="match status" value="1"/>
</dbReference>
<evidence type="ECO:0000256" key="1">
    <source>
        <dbReference type="SAM" id="Phobius"/>
    </source>
</evidence>
<dbReference type="EMBL" id="RQPJ01000019">
    <property type="protein sequence ID" value="RTE52525.1"/>
    <property type="molecule type" value="Genomic_DNA"/>
</dbReference>
<name>A0A430K0L8_9FLAO</name>
<dbReference type="GO" id="GO:0016758">
    <property type="term" value="F:hexosyltransferase activity"/>
    <property type="evidence" value="ECO:0007669"/>
    <property type="project" value="UniProtKB-ARBA"/>
</dbReference>
<reference evidence="3 4" key="1">
    <citation type="submission" date="2018-11" db="EMBL/GenBank/DDBJ databases">
        <title>Arenibacter aquaticus sp.nov., a marine bacterium isolated from surface seawater in the South China Sea.</title>
        <authorList>
            <person name="Guo J."/>
            <person name="Sun J."/>
        </authorList>
    </citation>
    <scope>NUCLEOTIDE SEQUENCE [LARGE SCALE GENOMIC DNA]</scope>
    <source>
        <strain evidence="3 4">GUO666</strain>
    </source>
</reference>
<evidence type="ECO:0000313" key="4">
    <source>
        <dbReference type="Proteomes" id="UP000267585"/>
    </source>
</evidence>
<accession>A0A430K0L8</accession>